<dbReference type="PANTHER" id="PTHR41299">
    <property type="entry name" value="THIAMINE PYROPHOSPHOKINASE"/>
    <property type="match status" value="1"/>
</dbReference>
<dbReference type="Pfam" id="PF04265">
    <property type="entry name" value="TPK_B1_binding"/>
    <property type="match status" value="1"/>
</dbReference>
<dbReference type="InterPro" id="IPR053149">
    <property type="entry name" value="TPK"/>
</dbReference>
<keyword evidence="8" id="KW-1185">Reference proteome</keyword>
<protein>
    <recommendedName>
        <fullName evidence="5">Thiamine diphosphokinase</fullName>
        <ecNumber evidence="5">2.7.6.2</ecNumber>
    </recommendedName>
</protein>
<dbReference type="EMBL" id="JBHSAC010000014">
    <property type="protein sequence ID" value="MFC3931507.1"/>
    <property type="molecule type" value="Genomic_DNA"/>
</dbReference>
<dbReference type="InterPro" id="IPR007373">
    <property type="entry name" value="Thiamin_PyroPKinase_B1-bd"/>
</dbReference>
<dbReference type="InterPro" id="IPR036759">
    <property type="entry name" value="TPK_catalytic_sf"/>
</dbReference>
<evidence type="ECO:0000256" key="1">
    <source>
        <dbReference type="ARBA" id="ARBA00022679"/>
    </source>
</evidence>
<evidence type="ECO:0000256" key="4">
    <source>
        <dbReference type="ARBA" id="ARBA00022840"/>
    </source>
</evidence>
<evidence type="ECO:0000256" key="5">
    <source>
        <dbReference type="NCBIfam" id="TIGR01378"/>
    </source>
</evidence>
<accession>A0ABV8D056</accession>
<evidence type="ECO:0000313" key="8">
    <source>
        <dbReference type="Proteomes" id="UP001595901"/>
    </source>
</evidence>
<evidence type="ECO:0000313" key="7">
    <source>
        <dbReference type="EMBL" id="MFC3931507.1"/>
    </source>
</evidence>
<feature type="domain" description="Thiamin pyrophosphokinase thiamin-binding" evidence="6">
    <location>
        <begin position="139"/>
        <end position="202"/>
    </location>
</feature>
<dbReference type="GO" id="GO:0004788">
    <property type="term" value="F:thiamine diphosphokinase activity"/>
    <property type="evidence" value="ECO:0007669"/>
    <property type="project" value="UniProtKB-EC"/>
</dbReference>
<dbReference type="SMART" id="SM00983">
    <property type="entry name" value="TPK_B1_binding"/>
    <property type="match status" value="1"/>
</dbReference>
<dbReference type="EC" id="2.7.6.2" evidence="5"/>
<reference evidence="8" key="1">
    <citation type="journal article" date="2019" name="Int. J. Syst. Evol. Microbiol.">
        <title>The Global Catalogue of Microorganisms (GCM) 10K type strain sequencing project: providing services to taxonomists for standard genome sequencing and annotation.</title>
        <authorList>
            <consortium name="The Broad Institute Genomics Platform"/>
            <consortium name="The Broad Institute Genome Sequencing Center for Infectious Disease"/>
            <person name="Wu L."/>
            <person name="Ma J."/>
        </authorList>
    </citation>
    <scope>NUCLEOTIDE SEQUENCE [LARGE SCALE GENOMIC DNA]</scope>
    <source>
        <strain evidence="8">CCUG 58728</strain>
    </source>
</reference>
<evidence type="ECO:0000256" key="3">
    <source>
        <dbReference type="ARBA" id="ARBA00022777"/>
    </source>
</evidence>
<gene>
    <name evidence="7" type="ORF">ACFOSE_01660</name>
</gene>
<dbReference type="CDD" id="cd07995">
    <property type="entry name" value="TPK"/>
    <property type="match status" value="1"/>
</dbReference>
<dbReference type="Gene3D" id="3.40.50.10240">
    <property type="entry name" value="Thiamin pyrophosphokinase, catalytic domain"/>
    <property type="match status" value="1"/>
</dbReference>
<keyword evidence="2" id="KW-0547">Nucleotide-binding</keyword>
<name>A0ABV8D056_9STRE</name>
<dbReference type="Pfam" id="PF04263">
    <property type="entry name" value="TPK_catalytic"/>
    <property type="match status" value="1"/>
</dbReference>
<organism evidence="7 8">
    <name type="scientific">Streptococcus dentapri</name>
    <dbReference type="NCBI Taxonomy" id="573564"/>
    <lineage>
        <taxon>Bacteria</taxon>
        <taxon>Bacillati</taxon>
        <taxon>Bacillota</taxon>
        <taxon>Bacilli</taxon>
        <taxon>Lactobacillales</taxon>
        <taxon>Streptococcaceae</taxon>
        <taxon>Streptococcus</taxon>
    </lineage>
</organism>
<sequence>MTKVALLAGGEPAKLPNDFDIYVGIDRGSLRLLEQGLPLDLAIGDFDSVTQAEFASITSQAQKLITAPREKNDTDTGLAVKAVFEHYPQAEITIFGAFGGRLDHLMSNIFLPSNPDIAPYMQQIILADSQNQVSFRPAGCHQIYQLAGMTYIAFMTSDDADLRIKGAKYELTEDNFFKRKIYSSNEFADKPIEVAVSTGYVIIIQTKDGR</sequence>
<proteinExistence type="predicted"/>
<dbReference type="PANTHER" id="PTHR41299:SF1">
    <property type="entry name" value="THIAMINE PYROPHOSPHOKINASE"/>
    <property type="match status" value="1"/>
</dbReference>
<comment type="caution">
    <text evidence="7">The sequence shown here is derived from an EMBL/GenBank/DDBJ whole genome shotgun (WGS) entry which is preliminary data.</text>
</comment>
<keyword evidence="3" id="KW-0418">Kinase</keyword>
<keyword evidence="1 7" id="KW-0808">Transferase</keyword>
<dbReference type="SUPFAM" id="SSF63999">
    <property type="entry name" value="Thiamin pyrophosphokinase, catalytic domain"/>
    <property type="match status" value="1"/>
</dbReference>
<evidence type="ECO:0000259" key="6">
    <source>
        <dbReference type="SMART" id="SM00983"/>
    </source>
</evidence>
<dbReference type="RefSeq" id="WP_380429644.1">
    <property type="nucleotide sequence ID" value="NZ_JBHSAC010000014.1"/>
</dbReference>
<dbReference type="NCBIfam" id="TIGR01378">
    <property type="entry name" value="thi_PPkinase"/>
    <property type="match status" value="1"/>
</dbReference>
<dbReference type="InterPro" id="IPR007371">
    <property type="entry name" value="TPK_catalytic"/>
</dbReference>
<keyword evidence="4" id="KW-0067">ATP-binding</keyword>
<evidence type="ECO:0000256" key="2">
    <source>
        <dbReference type="ARBA" id="ARBA00022741"/>
    </source>
</evidence>
<dbReference type="Proteomes" id="UP001595901">
    <property type="component" value="Unassembled WGS sequence"/>
</dbReference>
<dbReference type="InterPro" id="IPR006282">
    <property type="entry name" value="Thi_PPkinase"/>
</dbReference>